<dbReference type="RefSeq" id="XP_041160487.1">
    <property type="nucleotide sequence ID" value="XM_041310559.1"/>
</dbReference>
<comment type="caution">
    <text evidence="2">The sequence shown here is derived from an EMBL/GenBank/DDBJ whole genome shotgun (WGS) entry which is preliminary data.</text>
</comment>
<organism evidence="2 3">
    <name type="scientific">Suillus plorans</name>
    <dbReference type="NCBI Taxonomy" id="116603"/>
    <lineage>
        <taxon>Eukaryota</taxon>
        <taxon>Fungi</taxon>
        <taxon>Dikarya</taxon>
        <taxon>Basidiomycota</taxon>
        <taxon>Agaricomycotina</taxon>
        <taxon>Agaricomycetes</taxon>
        <taxon>Agaricomycetidae</taxon>
        <taxon>Boletales</taxon>
        <taxon>Suillineae</taxon>
        <taxon>Suillaceae</taxon>
        <taxon>Suillus</taxon>
    </lineage>
</organism>
<feature type="region of interest" description="Disordered" evidence="1">
    <location>
        <begin position="104"/>
        <end position="132"/>
    </location>
</feature>
<gene>
    <name evidence="2" type="ORF">HD556DRAFT_424172</name>
</gene>
<protein>
    <submittedName>
        <fullName evidence="2">Uncharacterized protein</fullName>
    </submittedName>
</protein>
<evidence type="ECO:0000256" key="1">
    <source>
        <dbReference type="SAM" id="MobiDB-lite"/>
    </source>
</evidence>
<keyword evidence="3" id="KW-1185">Reference proteome</keyword>
<dbReference type="AlphaFoldDB" id="A0A9P7AQG0"/>
<evidence type="ECO:0000313" key="2">
    <source>
        <dbReference type="EMBL" id="KAG1794320.1"/>
    </source>
</evidence>
<evidence type="ECO:0000313" key="3">
    <source>
        <dbReference type="Proteomes" id="UP000719766"/>
    </source>
</evidence>
<dbReference type="OrthoDB" id="3198848at2759"/>
<reference evidence="2" key="1">
    <citation type="journal article" date="2020" name="New Phytol.">
        <title>Comparative genomics reveals dynamic genome evolution in host specialist ectomycorrhizal fungi.</title>
        <authorList>
            <person name="Lofgren L.A."/>
            <person name="Nguyen N.H."/>
            <person name="Vilgalys R."/>
            <person name="Ruytinx J."/>
            <person name="Liao H.L."/>
            <person name="Branco S."/>
            <person name="Kuo A."/>
            <person name="LaButti K."/>
            <person name="Lipzen A."/>
            <person name="Andreopoulos W."/>
            <person name="Pangilinan J."/>
            <person name="Riley R."/>
            <person name="Hundley H."/>
            <person name="Na H."/>
            <person name="Barry K."/>
            <person name="Grigoriev I.V."/>
            <person name="Stajich J.E."/>
            <person name="Kennedy P.G."/>
        </authorList>
    </citation>
    <scope>NUCLEOTIDE SEQUENCE</scope>
    <source>
        <strain evidence="2">S12</strain>
    </source>
</reference>
<name>A0A9P7AQG0_9AGAM</name>
<sequence>MRTSTRRQSPAPADVITYRFNNRMMYVPPAESFDQAVTFARSAFEGDLTGIDKSRISFSLNVLANGKQSSVGISSVAWSKIMSHMAQYEIIDVHVQPVLKVSGPPPSYRSCGSTGDAEKEHHSSSHSSSPLHGLIPKRLFQRLGA</sequence>
<dbReference type="Proteomes" id="UP000719766">
    <property type="component" value="Unassembled WGS sequence"/>
</dbReference>
<proteinExistence type="predicted"/>
<dbReference type="GeneID" id="64604323"/>
<dbReference type="EMBL" id="JABBWE010000026">
    <property type="protein sequence ID" value="KAG1794320.1"/>
    <property type="molecule type" value="Genomic_DNA"/>
</dbReference>
<accession>A0A9P7AQG0</accession>